<dbReference type="GO" id="GO:0018836">
    <property type="term" value="F:alkylmercury lyase activity"/>
    <property type="evidence" value="ECO:0007669"/>
    <property type="project" value="InterPro"/>
</dbReference>
<accession>A0A8J3ZMY4</accession>
<sequence length="208" mass="22869">MRLSIKTLIHEAKPAARRRRLAERVSRNAFARLLDGTPPPVGEVTATTRGPAGQVAGALDKLVERGYAVVEDDRVVGMRGLTVRPTRNTLTMNGHELHTWCAYDLVGITAALAADATINTSCGHCDKPIEVDIRKGEPIGHEAVVGWLPCRTGGRVIDEFCPFAHLFCEEQHLTAWREGMGDIDGEVGDLRQLAEQGRRDWADVARKR</sequence>
<organism evidence="1 2">
    <name type="scientific">Virgisporangium aurantiacum</name>
    <dbReference type="NCBI Taxonomy" id="175570"/>
    <lineage>
        <taxon>Bacteria</taxon>
        <taxon>Bacillati</taxon>
        <taxon>Actinomycetota</taxon>
        <taxon>Actinomycetes</taxon>
        <taxon>Micromonosporales</taxon>
        <taxon>Micromonosporaceae</taxon>
        <taxon>Virgisporangium</taxon>
    </lineage>
</organism>
<dbReference type="SUPFAM" id="SSF160387">
    <property type="entry name" value="NosL/MerB-like"/>
    <property type="match status" value="1"/>
</dbReference>
<keyword evidence="2" id="KW-1185">Reference proteome</keyword>
<name>A0A8J3ZMY4_9ACTN</name>
<dbReference type="Pfam" id="PF03243">
    <property type="entry name" value="MerB"/>
    <property type="match status" value="1"/>
</dbReference>
<evidence type="ECO:0008006" key="3">
    <source>
        <dbReference type="Google" id="ProtNLM"/>
    </source>
</evidence>
<comment type="caution">
    <text evidence="1">The sequence shown here is derived from an EMBL/GenBank/DDBJ whole genome shotgun (WGS) entry which is preliminary data.</text>
</comment>
<evidence type="ECO:0000313" key="2">
    <source>
        <dbReference type="Proteomes" id="UP000612585"/>
    </source>
</evidence>
<gene>
    <name evidence="1" type="ORF">Vau01_119160</name>
</gene>
<dbReference type="InterPro" id="IPR004927">
    <property type="entry name" value="MerB"/>
</dbReference>
<dbReference type="AlphaFoldDB" id="A0A8J3ZMY4"/>
<reference evidence="1" key="1">
    <citation type="submission" date="2021-01" db="EMBL/GenBank/DDBJ databases">
        <title>Whole genome shotgun sequence of Virgisporangium aurantiacum NBRC 16421.</title>
        <authorList>
            <person name="Komaki H."/>
            <person name="Tamura T."/>
        </authorList>
    </citation>
    <scope>NUCLEOTIDE SEQUENCE</scope>
    <source>
        <strain evidence="1">NBRC 16421</strain>
    </source>
</reference>
<dbReference type="InterPro" id="IPR053717">
    <property type="entry name" value="MerB_lyase_sf"/>
</dbReference>
<dbReference type="Proteomes" id="UP000612585">
    <property type="component" value="Unassembled WGS sequence"/>
</dbReference>
<dbReference type="EMBL" id="BOPG01000115">
    <property type="protein sequence ID" value="GIJ64400.1"/>
    <property type="molecule type" value="Genomic_DNA"/>
</dbReference>
<proteinExistence type="predicted"/>
<dbReference type="Gene3D" id="3.30.450.410">
    <property type="match status" value="1"/>
</dbReference>
<evidence type="ECO:0000313" key="1">
    <source>
        <dbReference type="EMBL" id="GIJ64400.1"/>
    </source>
</evidence>
<protein>
    <recommendedName>
        <fullName evidence="3">Alkylmercury lyase</fullName>
    </recommendedName>
</protein>